<evidence type="ECO:0000313" key="2">
    <source>
        <dbReference type="EMBL" id="KAL0564762.1"/>
    </source>
</evidence>
<keyword evidence="3" id="KW-1185">Reference proteome</keyword>
<evidence type="ECO:0000313" key="3">
    <source>
        <dbReference type="Proteomes" id="UP001465976"/>
    </source>
</evidence>
<evidence type="ECO:0000256" key="1">
    <source>
        <dbReference type="SAM" id="MobiDB-lite"/>
    </source>
</evidence>
<feature type="region of interest" description="Disordered" evidence="1">
    <location>
        <begin position="202"/>
        <end position="246"/>
    </location>
</feature>
<dbReference type="EMBL" id="JBAHYK010002598">
    <property type="protein sequence ID" value="KAL0564762.1"/>
    <property type="molecule type" value="Genomic_DNA"/>
</dbReference>
<comment type="caution">
    <text evidence="2">The sequence shown here is derived from an EMBL/GenBank/DDBJ whole genome shotgun (WGS) entry which is preliminary data.</text>
</comment>
<organism evidence="2 3">
    <name type="scientific">Marasmius crinis-equi</name>
    <dbReference type="NCBI Taxonomy" id="585013"/>
    <lineage>
        <taxon>Eukaryota</taxon>
        <taxon>Fungi</taxon>
        <taxon>Dikarya</taxon>
        <taxon>Basidiomycota</taxon>
        <taxon>Agaricomycotina</taxon>
        <taxon>Agaricomycetes</taxon>
        <taxon>Agaricomycetidae</taxon>
        <taxon>Agaricales</taxon>
        <taxon>Marasmiineae</taxon>
        <taxon>Marasmiaceae</taxon>
        <taxon>Marasmius</taxon>
    </lineage>
</organism>
<protein>
    <submittedName>
        <fullName evidence="2">Uncharacterized protein</fullName>
    </submittedName>
</protein>
<sequence>MHLCYDPKIYDFDGSLIPPTSYSASIVDRQFMLAECYIKMWQFDLATVEPPMTEFIIWKSKDSIFCDLGLTRESDNWYLTTNNYMVSSYVLDMISFLTLTYTASYATVSNNTDPGDSSKPNPKPGPLSPVETITSPSAADLSLATAPAELSKATPAATTSSLLMASDTINIVASEPKPAAVSNVPQCTEDLGVTSHATGIAAAVETKTVSPPNSPKPSTSSDKTPSNVIADSPPSPGVLSGTKTVL</sequence>
<feature type="region of interest" description="Disordered" evidence="1">
    <location>
        <begin position="110"/>
        <end position="133"/>
    </location>
</feature>
<name>A0ABR3EPE1_9AGAR</name>
<proteinExistence type="predicted"/>
<feature type="compositionally biased region" description="Low complexity" evidence="1">
    <location>
        <begin position="206"/>
        <end position="226"/>
    </location>
</feature>
<reference evidence="2 3" key="1">
    <citation type="submission" date="2024-02" db="EMBL/GenBank/DDBJ databases">
        <title>A draft genome for the cacao thread blight pathogen Marasmius crinis-equi.</title>
        <authorList>
            <person name="Cohen S.P."/>
            <person name="Baruah I.K."/>
            <person name="Amoako-Attah I."/>
            <person name="Bukari Y."/>
            <person name="Meinhardt L.W."/>
            <person name="Bailey B.A."/>
        </authorList>
    </citation>
    <scope>NUCLEOTIDE SEQUENCE [LARGE SCALE GENOMIC DNA]</scope>
    <source>
        <strain evidence="2 3">GH-76</strain>
    </source>
</reference>
<feature type="compositionally biased region" description="Polar residues" evidence="1">
    <location>
        <begin position="110"/>
        <end position="120"/>
    </location>
</feature>
<gene>
    <name evidence="2" type="ORF">V5O48_017277</name>
</gene>
<dbReference type="Proteomes" id="UP001465976">
    <property type="component" value="Unassembled WGS sequence"/>
</dbReference>
<accession>A0ABR3EPE1</accession>
<feature type="non-terminal residue" evidence="2">
    <location>
        <position position="246"/>
    </location>
</feature>